<evidence type="ECO:0000256" key="3">
    <source>
        <dbReference type="ARBA" id="ARBA00022964"/>
    </source>
</evidence>
<dbReference type="GO" id="GO:0031418">
    <property type="term" value="F:L-ascorbic acid binding"/>
    <property type="evidence" value="ECO:0007669"/>
    <property type="project" value="InterPro"/>
</dbReference>
<dbReference type="PANTHER" id="PTHR10869">
    <property type="entry name" value="PROLYL 4-HYDROXYLASE ALPHA SUBUNIT"/>
    <property type="match status" value="1"/>
</dbReference>
<dbReference type="AlphaFoldDB" id="A0A7S2N8R8"/>
<dbReference type="SUPFAM" id="SSF51197">
    <property type="entry name" value="Clavaminate synthase-like"/>
    <property type="match status" value="1"/>
</dbReference>
<dbReference type="PANTHER" id="PTHR10869:SF241">
    <property type="entry name" value="FE2OG DIOXYGENASE DOMAIN-CONTAINING PROTEIN"/>
    <property type="match status" value="1"/>
</dbReference>
<keyword evidence="3" id="KW-0223">Dioxygenase</keyword>
<evidence type="ECO:0000256" key="2">
    <source>
        <dbReference type="ARBA" id="ARBA00022723"/>
    </source>
</evidence>
<evidence type="ECO:0000256" key="5">
    <source>
        <dbReference type="ARBA" id="ARBA00023004"/>
    </source>
</evidence>
<comment type="cofactor">
    <cofactor evidence="1">
        <name>L-ascorbate</name>
        <dbReference type="ChEBI" id="CHEBI:38290"/>
    </cofactor>
</comment>
<evidence type="ECO:0000256" key="1">
    <source>
        <dbReference type="ARBA" id="ARBA00001961"/>
    </source>
</evidence>
<name>A0A7S2N8R8_9DINO</name>
<gene>
    <name evidence="7" type="ORF">BRAN1462_LOCUS11416</name>
</gene>
<dbReference type="Pfam" id="PF13640">
    <property type="entry name" value="2OG-FeII_Oxy_3"/>
    <property type="match status" value="1"/>
</dbReference>
<dbReference type="GO" id="GO:0004656">
    <property type="term" value="F:procollagen-proline 4-dioxygenase activity"/>
    <property type="evidence" value="ECO:0007669"/>
    <property type="project" value="TreeGrafter"/>
</dbReference>
<organism evidence="7">
    <name type="scientific">Zooxanthella nutricula</name>
    <dbReference type="NCBI Taxonomy" id="1333877"/>
    <lineage>
        <taxon>Eukaryota</taxon>
        <taxon>Sar</taxon>
        <taxon>Alveolata</taxon>
        <taxon>Dinophyceae</taxon>
        <taxon>Peridiniales</taxon>
        <taxon>Peridiniales incertae sedis</taxon>
        <taxon>Zooxanthella</taxon>
    </lineage>
</organism>
<evidence type="ECO:0000259" key="6">
    <source>
        <dbReference type="SMART" id="SM00702"/>
    </source>
</evidence>
<dbReference type="GO" id="GO:0005506">
    <property type="term" value="F:iron ion binding"/>
    <property type="evidence" value="ECO:0007669"/>
    <property type="project" value="InterPro"/>
</dbReference>
<evidence type="ECO:0000313" key="7">
    <source>
        <dbReference type="EMBL" id="CAD9526996.1"/>
    </source>
</evidence>
<dbReference type="GO" id="GO:0005783">
    <property type="term" value="C:endoplasmic reticulum"/>
    <property type="evidence" value="ECO:0007669"/>
    <property type="project" value="TreeGrafter"/>
</dbReference>
<dbReference type="SMART" id="SM00702">
    <property type="entry name" value="P4Hc"/>
    <property type="match status" value="1"/>
</dbReference>
<reference evidence="7" key="1">
    <citation type="submission" date="2021-01" db="EMBL/GenBank/DDBJ databases">
        <authorList>
            <person name="Corre E."/>
            <person name="Pelletier E."/>
            <person name="Niang G."/>
            <person name="Scheremetjew M."/>
            <person name="Finn R."/>
            <person name="Kale V."/>
            <person name="Holt S."/>
            <person name="Cochrane G."/>
            <person name="Meng A."/>
            <person name="Brown T."/>
            <person name="Cohen L."/>
        </authorList>
    </citation>
    <scope>NUCLEOTIDE SEQUENCE</scope>
    <source>
        <strain evidence="7">RCC3387</strain>
    </source>
</reference>
<evidence type="ECO:0000256" key="4">
    <source>
        <dbReference type="ARBA" id="ARBA00023002"/>
    </source>
</evidence>
<dbReference type="InterPro" id="IPR045054">
    <property type="entry name" value="P4HA-like"/>
</dbReference>
<keyword evidence="2" id="KW-0479">Metal-binding</keyword>
<sequence length="283" mass="31140">MAAIFSSLNPPVDEVGALAAVMPELAGRPLEPPAFFRTGWRMGQRFGAEDDPDRTREAWLPPEGFFGQDTAAAQRAMAVSEELPVRCAKGSFARVVRRVFTEEACAALLASVNAKGFTPALLNIGGGVQELRPEVRDGHRVIVDSPELAAWLLDVLRPHLPQEFGGGPLMGLNERLRFLCYTPGQAFEPHYDGCYRRPQGHPRVGDRSLVTVQVYLHDVPTGFGGATTFDPNRSYSLACQPEMGTVLVFSQDLFHEGSEVTGGLKYTLRTEAMYEPPDPRRKR</sequence>
<accession>A0A7S2N8R8</accession>
<feature type="domain" description="Prolyl 4-hydroxylase alpha subunit" evidence="6">
    <location>
        <begin position="91"/>
        <end position="273"/>
    </location>
</feature>
<dbReference type="InterPro" id="IPR006620">
    <property type="entry name" value="Pro_4_hyd_alph"/>
</dbReference>
<dbReference type="EMBL" id="HBGW01018158">
    <property type="protein sequence ID" value="CAD9526996.1"/>
    <property type="molecule type" value="Transcribed_RNA"/>
</dbReference>
<dbReference type="Gene3D" id="2.60.120.620">
    <property type="entry name" value="q2cbj1_9rhob like domain"/>
    <property type="match status" value="1"/>
</dbReference>
<proteinExistence type="predicted"/>
<dbReference type="InterPro" id="IPR044862">
    <property type="entry name" value="Pro_4_hyd_alph_FE2OG_OXY"/>
</dbReference>
<keyword evidence="5" id="KW-0408">Iron</keyword>
<protein>
    <recommendedName>
        <fullName evidence="6">Prolyl 4-hydroxylase alpha subunit domain-containing protein</fullName>
    </recommendedName>
</protein>
<keyword evidence="4" id="KW-0560">Oxidoreductase</keyword>